<keyword evidence="5 10" id="KW-0378">Hydrolase</keyword>
<dbReference type="InterPro" id="IPR017540">
    <property type="entry name" value="Exosortase-1"/>
</dbReference>
<dbReference type="GO" id="GO:0016787">
    <property type="term" value="F:hydrolase activity"/>
    <property type="evidence" value="ECO:0007669"/>
    <property type="project" value="UniProtKB-KW"/>
</dbReference>
<evidence type="ECO:0000313" key="11">
    <source>
        <dbReference type="Proteomes" id="UP001204621"/>
    </source>
</evidence>
<evidence type="ECO:0000256" key="4">
    <source>
        <dbReference type="ARBA" id="ARBA00022692"/>
    </source>
</evidence>
<dbReference type="InterPro" id="IPR019127">
    <property type="entry name" value="Exosortase"/>
</dbReference>
<dbReference type="Pfam" id="PF11984">
    <property type="entry name" value="DUF3485"/>
    <property type="match status" value="1"/>
</dbReference>
<sequence>MKAPPGVISIPTVPAARGSLLLIGLCLLVPFALYLGTAQSIVAIWNSSETFAHGYAILPISLWLVWRRREVFSRMAPAPWWPALVPLALCGAAWLLASSAEVQVLRQYAFVAMIPLSALALLGPRLAGALAFPLLFLLFAVPFGEIFVNPLIGFTADFTVAAVRAVGIPVLRNGARFELPSGSWSVVEACSGIRYLISSVTLGCLYAYLTYRSPLRRAAFIALSVVVPIIANGLRAFMIVMIGHLSGMKLATGVDHLIYGWLFFGLVMFIMFWIGGYWRDDAVEPPARAVVAPAQVPAPGRVVTMAAAVLALAAAWPAYGYYIDQANFNPDPVKFQRVRIGWAPAPGFTNWTPRYLEPDAGFSGAWQARGLAPVGMTILYYRNQNEGHKLVTSINRLADPKDAWHELESSARSEQVAGRTLALRETTLQREGGALLVWQWLWTGGEYTASTYMGKLLQARSKLLVHGDDGAALMVYAPLTDKPEAARAAMRAFLDDHLEPIGLALDTARQAQALR</sequence>
<dbReference type="RefSeq" id="WP_258812115.1">
    <property type="nucleotide sequence ID" value="NZ_JANUGU010000003.1"/>
</dbReference>
<proteinExistence type="predicted"/>
<accession>A0ABT2CY75</accession>
<evidence type="ECO:0000256" key="6">
    <source>
        <dbReference type="ARBA" id="ARBA00022989"/>
    </source>
</evidence>
<feature type="transmembrane region" description="Helical" evidence="8">
    <location>
        <begin position="109"/>
        <end position="139"/>
    </location>
</feature>
<evidence type="ECO:0000313" key="10">
    <source>
        <dbReference type="EMBL" id="MCS0658931.1"/>
    </source>
</evidence>
<evidence type="ECO:0000256" key="8">
    <source>
        <dbReference type="SAM" id="Phobius"/>
    </source>
</evidence>
<feature type="transmembrane region" description="Helical" evidence="8">
    <location>
        <begin position="218"/>
        <end position="245"/>
    </location>
</feature>
<evidence type="ECO:0000256" key="1">
    <source>
        <dbReference type="ARBA" id="ARBA00004651"/>
    </source>
</evidence>
<keyword evidence="2" id="KW-1003">Cell membrane</keyword>
<name>A0ABT2CY75_9BURK</name>
<feature type="domain" description="Methanolan biosynthesis EpsI" evidence="9">
    <location>
        <begin position="309"/>
        <end position="499"/>
    </location>
</feature>
<comment type="subcellular location">
    <subcellularLocation>
        <location evidence="1">Cell membrane</location>
        <topology evidence="1">Multi-pass membrane protein</topology>
    </subcellularLocation>
</comment>
<dbReference type="NCBIfam" id="TIGR02602">
    <property type="entry name" value="8TM_EpsH"/>
    <property type="match status" value="1"/>
</dbReference>
<evidence type="ECO:0000256" key="5">
    <source>
        <dbReference type="ARBA" id="ARBA00022801"/>
    </source>
</evidence>
<evidence type="ECO:0000256" key="7">
    <source>
        <dbReference type="ARBA" id="ARBA00023136"/>
    </source>
</evidence>
<keyword evidence="6 8" id="KW-1133">Transmembrane helix</keyword>
<reference evidence="10 11" key="1">
    <citation type="submission" date="2022-08" db="EMBL/GenBank/DDBJ databases">
        <title>Reclassification of Massilia species as members of the genera Telluria, Duganella, Pseudoduganella, Mokoshia gen. nov. and Zemynaea gen. nov. using orthogonal and non-orthogonal genome-based approaches.</title>
        <authorList>
            <person name="Bowman J.P."/>
        </authorList>
    </citation>
    <scope>NUCLEOTIDE SEQUENCE [LARGE SCALE GENOMIC DNA]</scope>
    <source>
        <strain evidence="10 11">JCM 31606</strain>
    </source>
</reference>
<dbReference type="NCBIfam" id="TIGR03109">
    <property type="entry name" value="exosort_XrtA"/>
    <property type="match status" value="1"/>
</dbReference>
<protein>
    <submittedName>
        <fullName evidence="10">Exosortase A</fullName>
        <ecNumber evidence="10">3.4.22.-</ecNumber>
    </submittedName>
</protein>
<feature type="transmembrane region" description="Helical" evidence="8">
    <location>
        <begin position="151"/>
        <end position="172"/>
    </location>
</feature>
<comment type="caution">
    <text evidence="10">The sequence shown here is derived from an EMBL/GenBank/DDBJ whole genome shotgun (WGS) entry which is preliminary data.</text>
</comment>
<evidence type="ECO:0000256" key="3">
    <source>
        <dbReference type="ARBA" id="ARBA00022670"/>
    </source>
</evidence>
<evidence type="ECO:0000256" key="2">
    <source>
        <dbReference type="ARBA" id="ARBA00022475"/>
    </source>
</evidence>
<evidence type="ECO:0000259" key="9">
    <source>
        <dbReference type="Pfam" id="PF11984"/>
    </source>
</evidence>
<dbReference type="Proteomes" id="UP001204621">
    <property type="component" value="Unassembled WGS sequence"/>
</dbReference>
<organism evidence="10 11">
    <name type="scientific">Massilia terrae</name>
    <dbReference type="NCBI Taxonomy" id="1811224"/>
    <lineage>
        <taxon>Bacteria</taxon>
        <taxon>Pseudomonadati</taxon>
        <taxon>Pseudomonadota</taxon>
        <taxon>Betaproteobacteria</taxon>
        <taxon>Burkholderiales</taxon>
        <taxon>Oxalobacteraceae</taxon>
        <taxon>Telluria group</taxon>
        <taxon>Massilia</taxon>
    </lineage>
</organism>
<dbReference type="EMBL" id="JANUGU010000003">
    <property type="protein sequence ID" value="MCS0658931.1"/>
    <property type="molecule type" value="Genomic_DNA"/>
</dbReference>
<dbReference type="InterPro" id="IPR026392">
    <property type="entry name" value="Exo/Archaeosortase_dom"/>
</dbReference>
<feature type="transmembrane region" description="Helical" evidence="8">
    <location>
        <begin position="302"/>
        <end position="322"/>
    </location>
</feature>
<keyword evidence="11" id="KW-1185">Reference proteome</keyword>
<keyword evidence="7 8" id="KW-0472">Membrane</keyword>
<keyword evidence="3" id="KW-0645">Protease</keyword>
<feature type="transmembrane region" description="Helical" evidence="8">
    <location>
        <begin position="257"/>
        <end position="278"/>
    </location>
</feature>
<dbReference type="InterPro" id="IPR013426">
    <property type="entry name" value="EpsH-like"/>
</dbReference>
<dbReference type="NCBIfam" id="TIGR04178">
    <property type="entry name" value="exo_archaeo"/>
    <property type="match status" value="1"/>
</dbReference>
<feature type="transmembrane region" description="Helical" evidence="8">
    <location>
        <begin position="50"/>
        <end position="66"/>
    </location>
</feature>
<gene>
    <name evidence="10" type="primary">xrtA</name>
    <name evidence="10" type="ORF">NX778_12740</name>
</gene>
<dbReference type="NCBIfam" id="TIGR02914">
    <property type="entry name" value="EpsI_fam"/>
    <property type="match status" value="1"/>
</dbReference>
<dbReference type="InterPro" id="IPR014263">
    <property type="entry name" value="Methanolan_biosynth_EpsI"/>
</dbReference>
<feature type="transmembrane region" description="Helical" evidence="8">
    <location>
        <begin position="78"/>
        <end position="97"/>
    </location>
</feature>
<feature type="transmembrane region" description="Helical" evidence="8">
    <location>
        <begin position="20"/>
        <end position="44"/>
    </location>
</feature>
<dbReference type="Pfam" id="PF09721">
    <property type="entry name" value="Exosortase_EpsH"/>
    <property type="match status" value="1"/>
</dbReference>
<dbReference type="EC" id="3.4.22.-" evidence="10"/>
<keyword evidence="4 8" id="KW-0812">Transmembrane</keyword>